<feature type="domain" description="NADH dehydrogenase subunit 5 C-terminal" evidence="19">
    <location>
        <begin position="428"/>
        <end position="609"/>
    </location>
</feature>
<dbReference type="NCBIfam" id="TIGR01974">
    <property type="entry name" value="NDH_I_L"/>
    <property type="match status" value="1"/>
</dbReference>
<reference evidence="20" key="2">
    <citation type="journal article" date="2012" name="Gene">
        <title>Phylogenetic relationships of the Cobitoidea (Teleostei: Cypriniformes) inferred from mitochondrial and nuclear genes with analyses of gene evolution.</title>
        <authorList>
            <person name="Liu S.Q."/>
            <person name="Mayden R.L."/>
            <person name="Zhang J.B."/>
            <person name="Yu D."/>
            <person name="Tang Q.Y."/>
            <person name="Deng X."/>
            <person name="Liu H.Z."/>
        </authorList>
    </citation>
    <scope>NUCLEOTIDE SEQUENCE</scope>
</reference>
<feature type="domain" description="NADH:quinone oxidoreductase/Mrp antiporter transmembrane" evidence="17">
    <location>
        <begin position="139"/>
        <end position="423"/>
    </location>
</feature>
<dbReference type="GO" id="GO:0015990">
    <property type="term" value="P:electron transport coupled proton transport"/>
    <property type="evidence" value="ECO:0007669"/>
    <property type="project" value="TreeGrafter"/>
</dbReference>
<evidence type="ECO:0000256" key="2">
    <source>
        <dbReference type="ARBA" id="ARBA00012944"/>
    </source>
</evidence>
<dbReference type="InterPro" id="IPR018393">
    <property type="entry name" value="NADHpl_OxRdtase_5_subgr"/>
</dbReference>
<accession>J3S6U7</accession>
<evidence type="ECO:0000256" key="12">
    <source>
        <dbReference type="ARBA" id="ARBA00023075"/>
    </source>
</evidence>
<dbReference type="GO" id="GO:0008137">
    <property type="term" value="F:NADH dehydrogenase (ubiquinone) activity"/>
    <property type="evidence" value="ECO:0007669"/>
    <property type="project" value="UniProtKB-EC"/>
</dbReference>
<evidence type="ECO:0000256" key="9">
    <source>
        <dbReference type="ARBA" id="ARBA00022982"/>
    </source>
</evidence>
<evidence type="ECO:0000256" key="13">
    <source>
        <dbReference type="ARBA" id="ARBA00023128"/>
    </source>
</evidence>
<feature type="transmembrane region" description="Helical" evidence="16">
    <location>
        <begin position="494"/>
        <end position="513"/>
    </location>
</feature>
<dbReference type="EMBL" id="JN177165">
    <property type="protein sequence ID" value="AFJ03986.1"/>
    <property type="molecule type" value="Genomic_DNA"/>
</dbReference>
<evidence type="ECO:0000259" key="18">
    <source>
        <dbReference type="Pfam" id="PF00662"/>
    </source>
</evidence>
<keyword evidence="12 16" id="KW-0830">Ubiquinone</keyword>
<feature type="transmembrane region" description="Helical" evidence="16">
    <location>
        <begin position="6"/>
        <end position="24"/>
    </location>
</feature>
<evidence type="ECO:0000256" key="5">
    <source>
        <dbReference type="ARBA" id="ARBA00022660"/>
    </source>
</evidence>
<feature type="transmembrane region" description="Helical" evidence="16">
    <location>
        <begin position="122"/>
        <end position="139"/>
    </location>
</feature>
<evidence type="ECO:0000259" key="17">
    <source>
        <dbReference type="Pfam" id="PF00361"/>
    </source>
</evidence>
<feature type="transmembrane region" description="Helical" evidence="16">
    <location>
        <begin position="331"/>
        <end position="350"/>
    </location>
</feature>
<comment type="catalytic activity">
    <reaction evidence="15 16">
        <text>a ubiquinone + NADH + 5 H(+)(in) = a ubiquinol + NAD(+) + 4 H(+)(out)</text>
        <dbReference type="Rhea" id="RHEA:29091"/>
        <dbReference type="Rhea" id="RHEA-COMP:9565"/>
        <dbReference type="Rhea" id="RHEA-COMP:9566"/>
        <dbReference type="ChEBI" id="CHEBI:15378"/>
        <dbReference type="ChEBI" id="CHEBI:16389"/>
        <dbReference type="ChEBI" id="CHEBI:17976"/>
        <dbReference type="ChEBI" id="CHEBI:57540"/>
        <dbReference type="ChEBI" id="CHEBI:57945"/>
        <dbReference type="EC" id="7.1.1.2"/>
    </reaction>
</comment>
<dbReference type="GO" id="GO:0042773">
    <property type="term" value="P:ATP synthesis coupled electron transport"/>
    <property type="evidence" value="ECO:0007669"/>
    <property type="project" value="InterPro"/>
</dbReference>
<feature type="transmembrane region" description="Helical" evidence="16">
    <location>
        <begin position="307"/>
        <end position="325"/>
    </location>
</feature>
<evidence type="ECO:0000256" key="7">
    <source>
        <dbReference type="ARBA" id="ARBA00022792"/>
    </source>
</evidence>
<evidence type="ECO:0000256" key="16">
    <source>
        <dbReference type="RuleBase" id="RU003404"/>
    </source>
</evidence>
<feature type="transmembrane region" description="Helical" evidence="16">
    <location>
        <begin position="592"/>
        <end position="610"/>
    </location>
</feature>
<evidence type="ECO:0000256" key="3">
    <source>
        <dbReference type="ARBA" id="ARBA00021096"/>
    </source>
</evidence>
<feature type="transmembrane region" description="Helical" evidence="16">
    <location>
        <begin position="463"/>
        <end position="482"/>
    </location>
</feature>
<evidence type="ECO:0000256" key="6">
    <source>
        <dbReference type="ARBA" id="ARBA00022692"/>
    </source>
</evidence>
<keyword evidence="10 16" id="KW-1133">Transmembrane helix</keyword>
<reference evidence="20" key="1">
    <citation type="submission" date="2011-06" db="EMBL/GenBank/DDBJ databases">
        <authorList>
            <person name="Liu S."/>
            <person name="Zhang J."/>
            <person name="Yu D."/>
            <person name="Tang Q."/>
            <person name="Mayden R.L."/>
            <person name="Deng X."/>
            <person name="Liu H."/>
        </authorList>
    </citation>
    <scope>NUCLEOTIDE SEQUENCE</scope>
</reference>
<feature type="domain" description="NADH-Ubiquinone oxidoreductase (complex I) chain 5 N-terminal" evidence="18">
    <location>
        <begin position="73"/>
        <end position="123"/>
    </location>
</feature>
<dbReference type="PANTHER" id="PTHR42829">
    <property type="entry name" value="NADH-UBIQUINONE OXIDOREDUCTASE CHAIN 5"/>
    <property type="match status" value="1"/>
</dbReference>
<proteinExistence type="inferred from homology"/>
<comment type="subcellular location">
    <subcellularLocation>
        <location evidence="1">Mitochondrion inner membrane</location>
        <topology evidence="1">Multi-pass membrane protein</topology>
    </subcellularLocation>
</comment>
<geneLocation type="mitochondrion" evidence="20"/>
<dbReference type="Pfam" id="PF00662">
    <property type="entry name" value="Proton_antipo_N"/>
    <property type="match status" value="1"/>
</dbReference>
<feature type="transmembrane region" description="Helical" evidence="16">
    <location>
        <begin position="216"/>
        <end position="239"/>
    </location>
</feature>
<dbReference type="InterPro" id="IPR001516">
    <property type="entry name" value="Proton_antipo_N"/>
</dbReference>
<dbReference type="GO" id="GO:0003954">
    <property type="term" value="F:NADH dehydrogenase activity"/>
    <property type="evidence" value="ECO:0007669"/>
    <property type="project" value="TreeGrafter"/>
</dbReference>
<comment type="function">
    <text evidence="16">Core subunit of the mitochondrial membrane respiratory chain NADH dehydrogenase (Complex I) which catalyzes electron transfer from NADH through the respiratory chain, using ubiquinone as an electron acceptor. Essential for the catalytic activity and assembly of complex I.</text>
</comment>
<dbReference type="Pfam" id="PF06455">
    <property type="entry name" value="NADH5_C"/>
    <property type="match status" value="1"/>
</dbReference>
<dbReference type="GO" id="GO:0005743">
    <property type="term" value="C:mitochondrial inner membrane"/>
    <property type="evidence" value="ECO:0007669"/>
    <property type="project" value="UniProtKB-SubCell"/>
</dbReference>
<dbReference type="InterPro" id="IPR010934">
    <property type="entry name" value="NADH_DH_su5_C"/>
</dbReference>
<feature type="transmembrane region" description="Helical" evidence="16">
    <location>
        <begin position="89"/>
        <end position="110"/>
    </location>
</feature>
<keyword evidence="8" id="KW-1278">Translocase</keyword>
<keyword evidence="4 16" id="KW-0813">Transport</keyword>
<feature type="transmembrane region" description="Helical" evidence="16">
    <location>
        <begin position="145"/>
        <end position="165"/>
    </location>
</feature>
<feature type="transmembrane region" description="Helical" evidence="16">
    <location>
        <begin position="413"/>
        <end position="436"/>
    </location>
</feature>
<dbReference type="PANTHER" id="PTHR42829:SF2">
    <property type="entry name" value="NADH-UBIQUINONE OXIDOREDUCTASE CHAIN 5"/>
    <property type="match status" value="1"/>
</dbReference>
<keyword evidence="11 16" id="KW-0520">NAD</keyword>
<gene>
    <name evidence="20" type="primary">ND5</name>
</gene>
<evidence type="ECO:0000256" key="14">
    <source>
        <dbReference type="ARBA" id="ARBA00023136"/>
    </source>
</evidence>
<dbReference type="PRINTS" id="PR01434">
    <property type="entry name" value="NADHDHGNASE5"/>
</dbReference>
<keyword evidence="13 16" id="KW-0496">Mitochondrion</keyword>
<dbReference type="EC" id="7.1.1.2" evidence="2 16"/>
<evidence type="ECO:0000256" key="8">
    <source>
        <dbReference type="ARBA" id="ARBA00022967"/>
    </source>
</evidence>
<name>J3S6U7_9TELE</name>
<keyword evidence="6 16" id="KW-0812">Transmembrane</keyword>
<feature type="transmembrane region" description="Helical" evidence="16">
    <location>
        <begin position="44"/>
        <end position="60"/>
    </location>
</feature>
<evidence type="ECO:0000256" key="10">
    <source>
        <dbReference type="ARBA" id="ARBA00022989"/>
    </source>
</evidence>
<evidence type="ECO:0000259" key="19">
    <source>
        <dbReference type="Pfam" id="PF06455"/>
    </source>
</evidence>
<evidence type="ECO:0000256" key="1">
    <source>
        <dbReference type="ARBA" id="ARBA00004448"/>
    </source>
</evidence>
<dbReference type="AlphaFoldDB" id="J3S6U7"/>
<comment type="similarity">
    <text evidence="16">Belongs to the complex I subunit 5 family.</text>
</comment>
<keyword evidence="5" id="KW-0679">Respiratory chain</keyword>
<keyword evidence="9" id="KW-0249">Electron transport</keyword>
<evidence type="ECO:0000256" key="4">
    <source>
        <dbReference type="ARBA" id="ARBA00022448"/>
    </source>
</evidence>
<dbReference type="InterPro" id="IPR003945">
    <property type="entry name" value="NU5C-like"/>
</dbReference>
<feature type="transmembrane region" description="Helical" evidence="16">
    <location>
        <begin position="371"/>
        <end position="393"/>
    </location>
</feature>
<evidence type="ECO:0000256" key="15">
    <source>
        <dbReference type="ARBA" id="ARBA00049551"/>
    </source>
</evidence>
<feature type="transmembrane region" description="Helical" evidence="16">
    <location>
        <begin position="278"/>
        <end position="300"/>
    </location>
</feature>
<dbReference type="InterPro" id="IPR001750">
    <property type="entry name" value="ND/Mrp_TM"/>
</dbReference>
<dbReference type="Pfam" id="PF00361">
    <property type="entry name" value="Proton_antipo_M"/>
    <property type="match status" value="1"/>
</dbReference>
<evidence type="ECO:0000256" key="11">
    <source>
        <dbReference type="ARBA" id="ARBA00023027"/>
    </source>
</evidence>
<keyword evidence="7" id="KW-0999">Mitochondrion inner membrane</keyword>
<evidence type="ECO:0000313" key="20">
    <source>
        <dbReference type="EMBL" id="AFJ03986.1"/>
    </source>
</evidence>
<organism evidence="20">
    <name type="scientific">Vanmanenia pingchowensis</name>
    <dbReference type="NCBI Taxonomy" id="297511"/>
    <lineage>
        <taxon>Eukaryota</taxon>
        <taxon>Metazoa</taxon>
        <taxon>Chordata</taxon>
        <taxon>Craniata</taxon>
        <taxon>Vertebrata</taxon>
        <taxon>Euteleostomi</taxon>
        <taxon>Actinopterygii</taxon>
        <taxon>Neopterygii</taxon>
        <taxon>Teleostei</taxon>
        <taxon>Ostariophysi</taxon>
        <taxon>Cypriniformes</taxon>
        <taxon>Gastromyzontidae</taxon>
        <taxon>Vanmanenia</taxon>
    </lineage>
</organism>
<feature type="transmembrane region" description="Helical" evidence="16">
    <location>
        <begin position="251"/>
        <end position="272"/>
    </location>
</feature>
<protein>
    <recommendedName>
        <fullName evidence="3 16">NADH-ubiquinone oxidoreductase chain 5</fullName>
        <ecNumber evidence="2 16">7.1.1.2</ecNumber>
    </recommendedName>
</protein>
<keyword evidence="14 16" id="KW-0472">Membrane</keyword>
<feature type="transmembrane region" description="Helical" evidence="16">
    <location>
        <begin position="177"/>
        <end position="196"/>
    </location>
</feature>
<sequence length="612" mass="67593">MHPTPLILSSSLLLVIIVLIYPLLTSLNPNPKTPKWATSHVKTAVSSAFFISLLPLALFLDQGTETIVTNWHWMNTTMFDIYISFKFDYYSLVFTPIALYVTWSILEFASWYMHADPYINRFFKYLLTFLVAMITLVTANNMFQLFIGWEGVGIMSFLLIGWWYGRADANTAALQAVIYNRVGDIGLIMSMAWLAMNFNSWEIQQIFFLSKDFDMTLPLMGLILAATGKSAQFGLHPWLPAAMEGPTPVSALLHSSTMVVAGIFLLIRLHPIMENNQLALTTCLCLGALTTLFTAACALTQNDIKKIVAFSTSSQLGLMMVTIGLNQPQLAFLHICTHAFFKAMLFLCSGSIIHSLNDEQDIRKMGGLQNILPFTSTCLTIGSLALTGTPFLAGFFSKDAIIEAMNTSYLNAWALTLTLIATSFTAVYSFRVVFFVSMGTPRFLPLSPINENNPSVINPIKRLAWGSIIAGLIITSNLLPLKSPIMTMPPTLKMAALVVTAIGLLTAMELTALTNKQYKVSPVIQMHHFSNMLGYFPSVVHRLIPKLNLTLGQLAATQMVDQTWFEAAGPKGASSTQIKMAKITSDAQRGMIKTYLTIFLLTTTLATLLATI</sequence>